<dbReference type="AlphaFoldDB" id="A0AAW8RQ36"/>
<organism evidence="4 5">
    <name type="scientific">Enterococcus avium</name>
    <name type="common">Streptococcus avium</name>
    <dbReference type="NCBI Taxonomy" id="33945"/>
    <lineage>
        <taxon>Bacteria</taxon>
        <taxon>Bacillati</taxon>
        <taxon>Bacillota</taxon>
        <taxon>Bacilli</taxon>
        <taxon>Lactobacillales</taxon>
        <taxon>Enterococcaceae</taxon>
        <taxon>Enterococcus</taxon>
    </lineage>
</organism>
<reference evidence="4" key="1">
    <citation type="submission" date="2023-03" db="EMBL/GenBank/DDBJ databases">
        <authorList>
            <person name="Shen W."/>
            <person name="Cai J."/>
        </authorList>
    </citation>
    <scope>NUCLEOTIDE SEQUENCE</scope>
    <source>
        <strain evidence="4">P33-2</strain>
    </source>
</reference>
<accession>A0AAW8RQ36</accession>
<feature type="compositionally biased region" description="Acidic residues" evidence="1">
    <location>
        <begin position="64"/>
        <end position="74"/>
    </location>
</feature>
<dbReference type="Proteomes" id="UP001260773">
    <property type="component" value="Unassembled WGS sequence"/>
</dbReference>
<dbReference type="EMBL" id="JARPWH010000007">
    <property type="protein sequence ID" value="MDT2401470.1"/>
    <property type="molecule type" value="Genomic_DNA"/>
</dbReference>
<proteinExistence type="predicted"/>
<keyword evidence="2" id="KW-0732">Signal</keyword>
<gene>
    <name evidence="4" type="ORF">P7D43_03735</name>
</gene>
<dbReference type="Gene3D" id="2.60.40.10">
    <property type="entry name" value="Immunoglobulins"/>
    <property type="match status" value="1"/>
</dbReference>
<evidence type="ECO:0000313" key="4">
    <source>
        <dbReference type="EMBL" id="MDT2401470.1"/>
    </source>
</evidence>
<dbReference type="RefSeq" id="WP_311860868.1">
    <property type="nucleotide sequence ID" value="NZ_JARPWD010000006.1"/>
</dbReference>
<dbReference type="InterPro" id="IPR013783">
    <property type="entry name" value="Ig-like_fold"/>
</dbReference>
<protein>
    <submittedName>
        <fullName evidence="4">Pilin N-terminal domain-containing protein</fullName>
    </submittedName>
</protein>
<evidence type="ECO:0000259" key="3">
    <source>
        <dbReference type="Pfam" id="PF16555"/>
    </source>
</evidence>
<feature type="chain" id="PRO_5043757050" evidence="2">
    <location>
        <begin position="27"/>
        <end position="273"/>
    </location>
</feature>
<evidence type="ECO:0000313" key="5">
    <source>
        <dbReference type="Proteomes" id="UP001260773"/>
    </source>
</evidence>
<dbReference type="InterPro" id="IPR032364">
    <property type="entry name" value="GramPos_pilinD1_N"/>
</dbReference>
<evidence type="ECO:0000256" key="1">
    <source>
        <dbReference type="SAM" id="MobiDB-lite"/>
    </source>
</evidence>
<feature type="domain" description="Gram-positive pilin subunit D1 N-terminal" evidence="3">
    <location>
        <begin position="97"/>
        <end position="229"/>
    </location>
</feature>
<feature type="region of interest" description="Disordered" evidence="1">
    <location>
        <begin position="26"/>
        <end position="74"/>
    </location>
</feature>
<sequence length="273" mass="29679">MKNSNISRFAILLLASTTLLSATAVAAETSTTDTSSKTSTTVEESTNSSKEENTTTSETKAAEETTESSDNLEGEELVTFKQTIHIQKIFSKEKISNGKELKDLKGVNGAHFKVFDVTETLKAVIKDDGNRTKLDAKAIDNLSSDLLSRSNKLSTDQLKLVTEGTTETVDGKDGVFEFELEANMSSQQAYLVVNDTTPETATKSENFVFITPVSDEKGDPMENVWIYPKSEPISPEKDPEKVVQNIPSTGVGKNIITKIIETVTGFFSSLGSK</sequence>
<dbReference type="Pfam" id="PF16555">
    <property type="entry name" value="GramPos_pilinD1"/>
    <property type="match status" value="1"/>
</dbReference>
<evidence type="ECO:0000256" key="2">
    <source>
        <dbReference type="SAM" id="SignalP"/>
    </source>
</evidence>
<name>A0AAW8RQ36_ENTAV</name>
<comment type="caution">
    <text evidence="4">The sequence shown here is derived from an EMBL/GenBank/DDBJ whole genome shotgun (WGS) entry which is preliminary data.</text>
</comment>
<feature type="signal peptide" evidence="2">
    <location>
        <begin position="1"/>
        <end position="26"/>
    </location>
</feature>
<feature type="compositionally biased region" description="Low complexity" evidence="1">
    <location>
        <begin position="26"/>
        <end position="59"/>
    </location>
</feature>